<dbReference type="Gramene" id="TVU45569">
    <property type="protein sequence ID" value="TVU45569"/>
    <property type="gene ID" value="EJB05_05058"/>
</dbReference>
<proteinExistence type="predicted"/>
<evidence type="ECO:0000256" key="1">
    <source>
        <dbReference type="SAM" id="MobiDB-lite"/>
    </source>
</evidence>
<name>A0A5J9WB51_9POAL</name>
<dbReference type="Proteomes" id="UP000324897">
    <property type="component" value="Chromosome 5"/>
</dbReference>
<feature type="compositionally biased region" description="Basic residues" evidence="1">
    <location>
        <begin position="78"/>
        <end position="90"/>
    </location>
</feature>
<evidence type="ECO:0000313" key="2">
    <source>
        <dbReference type="EMBL" id="TVU45569.1"/>
    </source>
</evidence>
<dbReference type="AlphaFoldDB" id="A0A5J9WB51"/>
<protein>
    <submittedName>
        <fullName evidence="2">Uncharacterized protein</fullName>
    </submittedName>
</protein>
<reference evidence="2 3" key="1">
    <citation type="journal article" date="2019" name="Sci. Rep.">
        <title>A high-quality genome of Eragrostis curvula grass provides insights into Poaceae evolution and supports new strategies to enhance forage quality.</title>
        <authorList>
            <person name="Carballo J."/>
            <person name="Santos B.A.C.M."/>
            <person name="Zappacosta D."/>
            <person name="Garbus I."/>
            <person name="Selva J.P."/>
            <person name="Gallo C.A."/>
            <person name="Diaz A."/>
            <person name="Albertini E."/>
            <person name="Caccamo M."/>
            <person name="Echenique V."/>
        </authorList>
    </citation>
    <scope>NUCLEOTIDE SEQUENCE [LARGE SCALE GENOMIC DNA]</scope>
    <source>
        <strain evidence="3">cv. Victoria</strain>
        <tissue evidence="2">Leaf</tissue>
    </source>
</reference>
<gene>
    <name evidence="2" type="ORF">EJB05_05058</name>
</gene>
<feature type="non-terminal residue" evidence="2">
    <location>
        <position position="1"/>
    </location>
</feature>
<accession>A0A5J9WB51</accession>
<evidence type="ECO:0000313" key="3">
    <source>
        <dbReference type="Proteomes" id="UP000324897"/>
    </source>
</evidence>
<feature type="region of interest" description="Disordered" evidence="1">
    <location>
        <begin position="67"/>
        <end position="90"/>
    </location>
</feature>
<comment type="caution">
    <text evidence="2">The sequence shown here is derived from an EMBL/GenBank/DDBJ whole genome shotgun (WGS) entry which is preliminary data.</text>
</comment>
<organism evidence="2 3">
    <name type="scientific">Eragrostis curvula</name>
    <name type="common">weeping love grass</name>
    <dbReference type="NCBI Taxonomy" id="38414"/>
    <lineage>
        <taxon>Eukaryota</taxon>
        <taxon>Viridiplantae</taxon>
        <taxon>Streptophyta</taxon>
        <taxon>Embryophyta</taxon>
        <taxon>Tracheophyta</taxon>
        <taxon>Spermatophyta</taxon>
        <taxon>Magnoliopsida</taxon>
        <taxon>Liliopsida</taxon>
        <taxon>Poales</taxon>
        <taxon>Poaceae</taxon>
        <taxon>PACMAD clade</taxon>
        <taxon>Chloridoideae</taxon>
        <taxon>Eragrostideae</taxon>
        <taxon>Eragrostidinae</taxon>
        <taxon>Eragrostis</taxon>
    </lineage>
</organism>
<keyword evidence="3" id="KW-1185">Reference proteome</keyword>
<dbReference type="EMBL" id="RWGY01000004">
    <property type="protein sequence ID" value="TVU45569.1"/>
    <property type="molecule type" value="Genomic_DNA"/>
</dbReference>
<feature type="region of interest" description="Disordered" evidence="1">
    <location>
        <begin position="17"/>
        <end position="42"/>
    </location>
</feature>
<sequence>MPSPRQGWWAPVAQSYKEEVGTRHRSRGSSPQKPPTSIPSPIVREWLPATGSPTSSFTVDLCAELHRAGGLGTPPSDRHRRRRHNGTRRSRQKIFVHSILKAEQKLDWVHVTRKNKGGITRMTGKDYDSTRMAGKVWENTRMAG</sequence>